<keyword evidence="11" id="KW-1185">Reference proteome</keyword>
<keyword evidence="5" id="KW-0378">Hydrolase</keyword>
<sequence length="239" mass="26151">MATKKKTAAKKLPARKIVSPPGTPAKAVKKPKTAKSLPASVAADSKTSTKKATRRRKAQLLSSKLSYKGRVFSVYTDKVIEPSGVTSTRDVIHHNGSIVVLAVDATKNPADPDVILIRQYRHAAGQYLLELPAGRIEPNERPLAAAKREMIEETGFRARKWTSLIRYYASPGFLGEWMEIYLAENITAGEAQPEADEDIEIVRLTLSEAMKLVAGNKIHDGKTLIGLSLFAASRRLAHP</sequence>
<dbReference type="PROSITE" id="PS00893">
    <property type="entry name" value="NUDIX_BOX"/>
    <property type="match status" value="1"/>
</dbReference>
<evidence type="ECO:0000256" key="8">
    <source>
        <dbReference type="SAM" id="MobiDB-lite"/>
    </source>
</evidence>
<dbReference type="EMBL" id="RDSM01000002">
    <property type="protein sequence ID" value="RXH56410.1"/>
    <property type="molecule type" value="Genomic_DNA"/>
</dbReference>
<dbReference type="Pfam" id="PF00293">
    <property type="entry name" value="NUDIX"/>
    <property type="match status" value="1"/>
</dbReference>
<dbReference type="GO" id="GO:0016787">
    <property type="term" value="F:hydrolase activity"/>
    <property type="evidence" value="ECO:0007669"/>
    <property type="project" value="UniProtKB-KW"/>
</dbReference>
<evidence type="ECO:0000256" key="5">
    <source>
        <dbReference type="ARBA" id="ARBA00022801"/>
    </source>
</evidence>
<dbReference type="PANTHER" id="PTHR11839">
    <property type="entry name" value="UDP/ADP-SUGAR PYROPHOSPHATASE"/>
    <property type="match status" value="1"/>
</dbReference>
<organism evidence="10 11">
    <name type="scientific">Granulicella sibirica</name>
    <dbReference type="NCBI Taxonomy" id="2479048"/>
    <lineage>
        <taxon>Bacteria</taxon>
        <taxon>Pseudomonadati</taxon>
        <taxon>Acidobacteriota</taxon>
        <taxon>Terriglobia</taxon>
        <taxon>Terriglobales</taxon>
        <taxon>Acidobacteriaceae</taxon>
        <taxon>Granulicella</taxon>
    </lineage>
</organism>
<dbReference type="GO" id="GO:0005829">
    <property type="term" value="C:cytosol"/>
    <property type="evidence" value="ECO:0007669"/>
    <property type="project" value="TreeGrafter"/>
</dbReference>
<reference evidence="11" key="2">
    <citation type="submission" date="2019-02" db="EMBL/GenBank/DDBJ databases">
        <title>Granulicella sibirica sp. nov., a psychrotolerant acidobacterium isolated from an organic soil layer in forested tundra, West Siberia.</title>
        <authorList>
            <person name="Oshkin I.Y."/>
            <person name="Kulichevskaya I.S."/>
            <person name="Rijpstra W.I.C."/>
            <person name="Sinninghe Damste J.S."/>
            <person name="Rakitin A.L."/>
            <person name="Ravin N.V."/>
            <person name="Dedysh S.N."/>
        </authorList>
    </citation>
    <scope>NUCLEOTIDE SEQUENCE [LARGE SCALE GENOMIC DNA]</scope>
    <source>
        <strain evidence="11">AF10</strain>
    </source>
</reference>
<dbReference type="PANTHER" id="PTHR11839:SF18">
    <property type="entry name" value="NUDIX HYDROLASE DOMAIN-CONTAINING PROTEIN"/>
    <property type="match status" value="1"/>
</dbReference>
<dbReference type="Gene3D" id="3.90.79.10">
    <property type="entry name" value="Nucleoside Triphosphate Pyrophosphohydrolase"/>
    <property type="match status" value="1"/>
</dbReference>
<gene>
    <name evidence="10" type="ORF">GRAN_3267</name>
</gene>
<evidence type="ECO:0000256" key="3">
    <source>
        <dbReference type="ARBA" id="ARBA00007275"/>
    </source>
</evidence>
<dbReference type="InterPro" id="IPR020084">
    <property type="entry name" value="NUDIX_hydrolase_CS"/>
</dbReference>
<dbReference type="GO" id="GO:0019693">
    <property type="term" value="P:ribose phosphate metabolic process"/>
    <property type="evidence" value="ECO:0007669"/>
    <property type="project" value="TreeGrafter"/>
</dbReference>
<dbReference type="CDD" id="cd03424">
    <property type="entry name" value="NUDIX_ADPRase_Nudt5_UGPPase_Nudt14"/>
    <property type="match status" value="1"/>
</dbReference>
<name>A0A4Q0T1Z3_9BACT</name>
<dbReference type="InterPro" id="IPR015797">
    <property type="entry name" value="NUDIX_hydrolase-like_dom_sf"/>
</dbReference>
<protein>
    <recommendedName>
        <fullName evidence="4">GDP-mannose pyrophosphatase</fullName>
    </recommendedName>
    <alternativeName>
        <fullName evidence="6">GDP-mannose hydrolase</fullName>
    </alternativeName>
    <alternativeName>
        <fullName evidence="7">GDPMK</fullName>
    </alternativeName>
</protein>
<dbReference type="InterPro" id="IPR000086">
    <property type="entry name" value="NUDIX_hydrolase_dom"/>
</dbReference>
<comment type="cofactor">
    <cofactor evidence="2">
        <name>Mg(2+)</name>
        <dbReference type="ChEBI" id="CHEBI:18420"/>
    </cofactor>
</comment>
<evidence type="ECO:0000256" key="2">
    <source>
        <dbReference type="ARBA" id="ARBA00001946"/>
    </source>
</evidence>
<evidence type="ECO:0000256" key="1">
    <source>
        <dbReference type="ARBA" id="ARBA00000847"/>
    </source>
</evidence>
<feature type="region of interest" description="Disordered" evidence="8">
    <location>
        <begin position="1"/>
        <end position="55"/>
    </location>
</feature>
<evidence type="ECO:0000259" key="9">
    <source>
        <dbReference type="PROSITE" id="PS51462"/>
    </source>
</evidence>
<dbReference type="AlphaFoldDB" id="A0A4Q0T1Z3"/>
<dbReference type="OrthoDB" id="9806150at2"/>
<comment type="caution">
    <text evidence="10">The sequence shown here is derived from an EMBL/GenBank/DDBJ whole genome shotgun (WGS) entry which is preliminary data.</text>
</comment>
<reference evidence="10 11" key="1">
    <citation type="submission" date="2018-11" db="EMBL/GenBank/DDBJ databases">
        <authorList>
            <person name="Mardanov A.V."/>
            <person name="Ravin N.V."/>
            <person name="Dedysh S.N."/>
        </authorList>
    </citation>
    <scope>NUCLEOTIDE SEQUENCE [LARGE SCALE GENOMIC DNA]</scope>
    <source>
        <strain evidence="10 11">AF10</strain>
    </source>
</reference>
<feature type="compositionally biased region" description="Basic residues" evidence="8">
    <location>
        <begin position="1"/>
        <end position="14"/>
    </location>
</feature>
<comment type="similarity">
    <text evidence="3">Belongs to the Nudix hydrolase family. NudK subfamily.</text>
</comment>
<dbReference type="Proteomes" id="UP000289437">
    <property type="component" value="Unassembled WGS sequence"/>
</dbReference>
<accession>A0A4Q0T1Z3</accession>
<proteinExistence type="inferred from homology"/>
<evidence type="ECO:0000256" key="6">
    <source>
        <dbReference type="ARBA" id="ARBA00032162"/>
    </source>
</evidence>
<dbReference type="PROSITE" id="PS51462">
    <property type="entry name" value="NUDIX"/>
    <property type="match status" value="1"/>
</dbReference>
<dbReference type="GO" id="GO:0006753">
    <property type="term" value="P:nucleoside phosphate metabolic process"/>
    <property type="evidence" value="ECO:0007669"/>
    <property type="project" value="TreeGrafter"/>
</dbReference>
<dbReference type="RefSeq" id="WP_128913875.1">
    <property type="nucleotide sequence ID" value="NZ_RDSM01000002.1"/>
</dbReference>
<evidence type="ECO:0000313" key="10">
    <source>
        <dbReference type="EMBL" id="RXH56410.1"/>
    </source>
</evidence>
<feature type="domain" description="Nudix hydrolase" evidence="9">
    <location>
        <begin position="92"/>
        <end position="226"/>
    </location>
</feature>
<evidence type="ECO:0000256" key="7">
    <source>
        <dbReference type="ARBA" id="ARBA00032272"/>
    </source>
</evidence>
<evidence type="ECO:0000313" key="11">
    <source>
        <dbReference type="Proteomes" id="UP000289437"/>
    </source>
</evidence>
<evidence type="ECO:0000256" key="4">
    <source>
        <dbReference type="ARBA" id="ARBA00016377"/>
    </source>
</evidence>
<comment type="catalytic activity">
    <reaction evidence="1">
        <text>GDP-alpha-D-mannose + H2O = alpha-D-mannose 1-phosphate + GMP + 2 H(+)</text>
        <dbReference type="Rhea" id="RHEA:27978"/>
        <dbReference type="ChEBI" id="CHEBI:15377"/>
        <dbReference type="ChEBI" id="CHEBI:15378"/>
        <dbReference type="ChEBI" id="CHEBI:57527"/>
        <dbReference type="ChEBI" id="CHEBI:58115"/>
        <dbReference type="ChEBI" id="CHEBI:58409"/>
    </reaction>
</comment>
<dbReference type="SUPFAM" id="SSF55811">
    <property type="entry name" value="Nudix"/>
    <property type="match status" value="1"/>
</dbReference>